<dbReference type="RefSeq" id="WP_154360764.1">
    <property type="nucleotide sequence ID" value="NZ_WKJL01000028.1"/>
</dbReference>
<reference evidence="2 3" key="1">
    <citation type="submission" date="2019-11" db="EMBL/GenBank/DDBJ databases">
        <title>Novel species isolated from a subtropical stream in China.</title>
        <authorList>
            <person name="Lu H."/>
        </authorList>
    </citation>
    <scope>NUCLEOTIDE SEQUENCE [LARGE SCALE GENOMIC DNA]</scope>
    <source>
        <strain evidence="2 3">FT26W</strain>
    </source>
</reference>
<evidence type="ECO:0000259" key="1">
    <source>
        <dbReference type="Pfam" id="PF04273"/>
    </source>
</evidence>
<proteinExistence type="predicted"/>
<dbReference type="SUPFAM" id="SSF52799">
    <property type="entry name" value="(Phosphotyrosine protein) phosphatases II"/>
    <property type="match status" value="1"/>
</dbReference>
<dbReference type="InterPro" id="IPR005939">
    <property type="entry name" value="BLH_phosphatase-like"/>
</dbReference>
<protein>
    <recommendedName>
        <fullName evidence="1">Beta-lactamase hydrolase-like protein phosphatase-like domain-containing protein</fullName>
    </recommendedName>
</protein>
<dbReference type="EMBL" id="WKJL01000028">
    <property type="protein sequence ID" value="MRW87524.1"/>
    <property type="molecule type" value="Genomic_DNA"/>
</dbReference>
<gene>
    <name evidence="2" type="ORF">GJ698_25975</name>
</gene>
<evidence type="ECO:0000313" key="2">
    <source>
        <dbReference type="EMBL" id="MRW87524.1"/>
    </source>
</evidence>
<sequence>MKTFQLTNKVHVGAQPDHRDLAVLKEQGVRTVIDFRMPAETGDTNREVVMAAGMQYVNIAVDKHALSTLSLDQLQNQLQQDSGPYLLHCASGARASVMWALHQAREHEWSYLATLQAIQTMGTDVSQSPEFLSFIRDVTANHKHSNSAQ</sequence>
<dbReference type="Proteomes" id="UP000439986">
    <property type="component" value="Unassembled WGS sequence"/>
</dbReference>
<evidence type="ECO:0000313" key="3">
    <source>
        <dbReference type="Proteomes" id="UP000439986"/>
    </source>
</evidence>
<feature type="domain" description="Beta-lactamase hydrolase-like protein phosphatase-like" evidence="1">
    <location>
        <begin position="6"/>
        <end position="104"/>
    </location>
</feature>
<comment type="caution">
    <text evidence="2">The sequence shown here is derived from an EMBL/GenBank/DDBJ whole genome shotgun (WGS) entry which is preliminary data.</text>
</comment>
<dbReference type="Pfam" id="PF04273">
    <property type="entry name" value="BLH_phosphatase"/>
    <property type="match status" value="1"/>
</dbReference>
<dbReference type="GO" id="GO:0016787">
    <property type="term" value="F:hydrolase activity"/>
    <property type="evidence" value="ECO:0007669"/>
    <property type="project" value="InterPro"/>
</dbReference>
<accession>A0A844DGS4</accession>
<keyword evidence="3" id="KW-1185">Reference proteome</keyword>
<name>A0A844DGS4_9BURK</name>
<dbReference type="InterPro" id="IPR029021">
    <property type="entry name" value="Prot-tyrosine_phosphatase-like"/>
</dbReference>
<dbReference type="AlphaFoldDB" id="A0A844DGS4"/>
<organism evidence="2 3">
    <name type="scientific">Duganella aquatilis</name>
    <dbReference type="NCBI Taxonomy" id="2666082"/>
    <lineage>
        <taxon>Bacteria</taxon>
        <taxon>Pseudomonadati</taxon>
        <taxon>Pseudomonadota</taxon>
        <taxon>Betaproteobacteria</taxon>
        <taxon>Burkholderiales</taxon>
        <taxon>Oxalobacteraceae</taxon>
        <taxon>Telluria group</taxon>
        <taxon>Duganella</taxon>
    </lineage>
</organism>
<dbReference type="Gene3D" id="3.90.190.10">
    <property type="entry name" value="Protein tyrosine phosphatase superfamily"/>
    <property type="match status" value="1"/>
</dbReference>